<sequence>GAERRKGRQTPSRNPCACVSRALSYDACRSIRPCLCRASSQPLICSQASFEDTFHCHVPQLRLWMIAELQDDLKHRLVSKDASSPPQDAHRIQKKKIGKICPEPISDEPLNENRQVVMICPRFADRGPRDEL</sequence>
<gene>
    <name evidence="1" type="ORF">CEXT_505431</name>
</gene>
<accession>A0AAV4V1Q9</accession>
<dbReference type="EMBL" id="BPLR01013836">
    <property type="protein sequence ID" value="GIY64127.1"/>
    <property type="molecule type" value="Genomic_DNA"/>
</dbReference>
<organism evidence="1 2">
    <name type="scientific">Caerostris extrusa</name>
    <name type="common">Bark spider</name>
    <name type="synonym">Caerostris bankana</name>
    <dbReference type="NCBI Taxonomy" id="172846"/>
    <lineage>
        <taxon>Eukaryota</taxon>
        <taxon>Metazoa</taxon>
        <taxon>Ecdysozoa</taxon>
        <taxon>Arthropoda</taxon>
        <taxon>Chelicerata</taxon>
        <taxon>Arachnida</taxon>
        <taxon>Araneae</taxon>
        <taxon>Araneomorphae</taxon>
        <taxon>Entelegynae</taxon>
        <taxon>Araneoidea</taxon>
        <taxon>Araneidae</taxon>
        <taxon>Caerostris</taxon>
    </lineage>
</organism>
<dbReference type="AlphaFoldDB" id="A0AAV4V1Q9"/>
<reference evidence="1 2" key="1">
    <citation type="submission" date="2021-06" db="EMBL/GenBank/DDBJ databases">
        <title>Caerostris extrusa draft genome.</title>
        <authorList>
            <person name="Kono N."/>
            <person name="Arakawa K."/>
        </authorList>
    </citation>
    <scope>NUCLEOTIDE SEQUENCE [LARGE SCALE GENOMIC DNA]</scope>
</reference>
<evidence type="ECO:0000313" key="1">
    <source>
        <dbReference type="EMBL" id="GIY64127.1"/>
    </source>
</evidence>
<keyword evidence="2" id="KW-1185">Reference proteome</keyword>
<dbReference type="Proteomes" id="UP001054945">
    <property type="component" value="Unassembled WGS sequence"/>
</dbReference>
<feature type="non-terminal residue" evidence="1">
    <location>
        <position position="1"/>
    </location>
</feature>
<comment type="caution">
    <text evidence="1">The sequence shown here is derived from an EMBL/GenBank/DDBJ whole genome shotgun (WGS) entry which is preliminary data.</text>
</comment>
<proteinExistence type="predicted"/>
<name>A0AAV4V1Q9_CAEEX</name>
<protein>
    <submittedName>
        <fullName evidence="1">Uncharacterized protein</fullName>
    </submittedName>
</protein>
<evidence type="ECO:0000313" key="2">
    <source>
        <dbReference type="Proteomes" id="UP001054945"/>
    </source>
</evidence>